<sequence>KFGKISVEVDSPSSWVGEKYISLHGDGPEKPQELTKTKLFFTFPKKDGLYFKFNGESFELDNIIRNRGCYTWVVGEFKFQLKCENDLLSE</sequence>
<name>A0ABN7XBS4_GIGMA</name>
<feature type="non-terminal residue" evidence="1">
    <location>
        <position position="90"/>
    </location>
</feature>
<organism evidence="1 2">
    <name type="scientific">Gigaspora margarita</name>
    <dbReference type="NCBI Taxonomy" id="4874"/>
    <lineage>
        <taxon>Eukaryota</taxon>
        <taxon>Fungi</taxon>
        <taxon>Fungi incertae sedis</taxon>
        <taxon>Mucoromycota</taxon>
        <taxon>Glomeromycotina</taxon>
        <taxon>Glomeromycetes</taxon>
        <taxon>Diversisporales</taxon>
        <taxon>Gigasporaceae</taxon>
        <taxon>Gigaspora</taxon>
    </lineage>
</organism>
<comment type="caution">
    <text evidence="1">The sequence shown here is derived from an EMBL/GenBank/DDBJ whole genome shotgun (WGS) entry which is preliminary data.</text>
</comment>
<feature type="non-terminal residue" evidence="1">
    <location>
        <position position="1"/>
    </location>
</feature>
<accession>A0ABN7XBS4</accession>
<evidence type="ECO:0000313" key="2">
    <source>
        <dbReference type="Proteomes" id="UP000789901"/>
    </source>
</evidence>
<protein>
    <submittedName>
        <fullName evidence="1">41299_t:CDS:1</fullName>
    </submittedName>
</protein>
<gene>
    <name evidence="1" type="ORF">GMARGA_LOCUS41026</name>
</gene>
<proteinExistence type="predicted"/>
<reference evidence="1 2" key="1">
    <citation type="submission" date="2021-06" db="EMBL/GenBank/DDBJ databases">
        <authorList>
            <person name="Kallberg Y."/>
            <person name="Tangrot J."/>
            <person name="Rosling A."/>
        </authorList>
    </citation>
    <scope>NUCLEOTIDE SEQUENCE [LARGE SCALE GENOMIC DNA]</scope>
    <source>
        <strain evidence="1 2">120-4 pot B 10/14</strain>
    </source>
</reference>
<evidence type="ECO:0000313" key="1">
    <source>
        <dbReference type="EMBL" id="CAG8852015.1"/>
    </source>
</evidence>
<dbReference type="EMBL" id="CAJVQB010109214">
    <property type="protein sequence ID" value="CAG8852015.1"/>
    <property type="molecule type" value="Genomic_DNA"/>
</dbReference>
<keyword evidence="2" id="KW-1185">Reference proteome</keyword>
<dbReference type="Proteomes" id="UP000789901">
    <property type="component" value="Unassembled WGS sequence"/>
</dbReference>